<reference evidence="1" key="1">
    <citation type="journal article" date="2015" name="Nature">
        <title>Complex archaea that bridge the gap between prokaryotes and eukaryotes.</title>
        <authorList>
            <person name="Spang A."/>
            <person name="Saw J.H."/>
            <person name="Jorgensen S.L."/>
            <person name="Zaremba-Niedzwiedzka K."/>
            <person name="Martijn J."/>
            <person name="Lind A.E."/>
            <person name="van Eijk R."/>
            <person name="Schleper C."/>
            <person name="Guy L."/>
            <person name="Ettema T.J."/>
        </authorList>
    </citation>
    <scope>NUCLEOTIDE SEQUENCE</scope>
</reference>
<organism evidence="1">
    <name type="scientific">marine sediment metagenome</name>
    <dbReference type="NCBI Taxonomy" id="412755"/>
    <lineage>
        <taxon>unclassified sequences</taxon>
        <taxon>metagenomes</taxon>
        <taxon>ecological metagenomes</taxon>
    </lineage>
</organism>
<comment type="caution">
    <text evidence="1">The sequence shown here is derived from an EMBL/GenBank/DDBJ whole genome shotgun (WGS) entry which is preliminary data.</text>
</comment>
<protein>
    <submittedName>
        <fullName evidence="1">Uncharacterized protein</fullName>
    </submittedName>
</protein>
<dbReference type="EMBL" id="LAZR01001261">
    <property type="protein sequence ID" value="KKN47697.1"/>
    <property type="molecule type" value="Genomic_DNA"/>
</dbReference>
<evidence type="ECO:0000313" key="1">
    <source>
        <dbReference type="EMBL" id="KKN47697.1"/>
    </source>
</evidence>
<accession>A0A0F9RDR8</accession>
<dbReference type="AlphaFoldDB" id="A0A0F9RDR8"/>
<gene>
    <name evidence="1" type="ORF">LCGC14_0660200</name>
</gene>
<proteinExistence type="predicted"/>
<sequence>MEMTKRTCKTCGKEKPLTHKYFYSGEGGSQRRKRYYARECIICRRKKAGYQKQNTKYSPYKRGDYRCIEEPEVTGYKGRLFHYRMFLLMLDEGTLPPGTVWQNQRTGRKYRVVGNEVYHEFPENFEDAKGQKLRWVR</sequence>
<name>A0A0F9RDR8_9ZZZZ</name>